<dbReference type="Gene3D" id="2.40.170.20">
    <property type="entry name" value="TonB-dependent receptor, beta-barrel domain"/>
    <property type="match status" value="1"/>
</dbReference>
<evidence type="ECO:0000313" key="8">
    <source>
        <dbReference type="Proteomes" id="UP000192276"/>
    </source>
</evidence>
<evidence type="ECO:0000256" key="4">
    <source>
        <dbReference type="RuleBase" id="RU003357"/>
    </source>
</evidence>
<name>A0A1V9FDZ9_9BACT</name>
<dbReference type="Pfam" id="PF00593">
    <property type="entry name" value="TonB_dep_Rec_b-barrel"/>
    <property type="match status" value="1"/>
</dbReference>
<comment type="caution">
    <text evidence="7">The sequence shown here is derived from an EMBL/GenBank/DDBJ whole genome shotgun (WGS) entry which is preliminary data.</text>
</comment>
<dbReference type="Gene3D" id="2.170.130.10">
    <property type="entry name" value="TonB-dependent receptor, plug domain"/>
    <property type="match status" value="1"/>
</dbReference>
<dbReference type="SUPFAM" id="SSF49464">
    <property type="entry name" value="Carboxypeptidase regulatory domain-like"/>
    <property type="match status" value="1"/>
</dbReference>
<evidence type="ECO:0000313" key="7">
    <source>
        <dbReference type="EMBL" id="OQP56595.1"/>
    </source>
</evidence>
<dbReference type="Pfam" id="PF07715">
    <property type="entry name" value="Plug"/>
    <property type="match status" value="1"/>
</dbReference>
<dbReference type="EMBL" id="LWBP01000199">
    <property type="protein sequence ID" value="OQP56595.1"/>
    <property type="molecule type" value="Genomic_DNA"/>
</dbReference>
<dbReference type="Gene3D" id="2.60.40.1120">
    <property type="entry name" value="Carboxypeptidase-like, regulatory domain"/>
    <property type="match status" value="1"/>
</dbReference>
<evidence type="ECO:0000259" key="5">
    <source>
        <dbReference type="Pfam" id="PF00593"/>
    </source>
</evidence>
<keyword evidence="8" id="KW-1185">Reference proteome</keyword>
<dbReference type="OrthoDB" id="9768470at2"/>
<sequence length="1053" mass="118992">MNKLTVILTAILFFSTILGASAQVIALKEKISVSLKNTTAAKVVEELDKRSNYTFSYSREQLEKITIRSFVFNDVTLGNVLENLQRLANLDFNLLGNTIAVKINTTPVATPVPQRNQQPGRITGVIRNDKNEVMPGVTIRVEPIDKVISTTVNGDYVLSLPPGNYTLQFSFVGYQSRRITDAVVKENEDTDLSVVLTAASKQMQAVVVTSGARRESTRSLLMTQKNSAGMTNGISAEQIRLTGDNNTGQVLKRVSGITVQGDKFVTIRGVSDRYNNVLINGASLPSTEPNRRNFSFDIVPSALVDNVIVNKTATPDLPGEFTGGMVQINTTDVPFRNFLNVGVGTGFNTASTGTDFISNKRDKQAALGIVDEERKWFGDGRAFDQLQYVKYHASKDTAALRAIGARIPNRWQTYRYHYTPMQNYQVSGGLSKLFKNNNSIGAVAALTYRNEMLYEEGEARSLQNYDFRGKRYRYNTTIGGLLNLAYKTKGHKLALKNLYNNRYSNQYDDRYGYQISNSGFENRAGQTTLTNRMIQSRIEGEHSLFNARLRVDWYGDYITLKREQPDGRYVVGRDQDSAAHRYSYNFGERNLFWGGLYASTLDEIRSNAGANVAIPFIVAKAKQSFKMGYAWSKREADYDATGLRILAANKTFESNSKGLPYYMIATEEAIANGDLVYAPTYIRSESTGDRYNGVQELRATYGMLDLKILEHLRLVGGFRYENNKVKMSTETYNADGFPQFSDSVYYEKDWLPSVNVIYSVNDKFNIRAAFSKTLARPDFVERSPYVYYDFVEQLQVTGQQALQITRIKNYDFRVEYYPSGNEILSASLFYKYFDKPVERFYILGNPNNSVEYWNLESATAKGVEVEVRKSLSFISPGTAWLKHLYFTANGTYLEGGIKHIVKKSPFTQKDTNYVENGNRPIQGLSPYIVNMGLNYQTGDWGFNVAYNRFGRRIVNGGTNPRLIQYENARDVVDIQLSTKIIKQKAELRFNISDLLNQYTVIYSNNINRDDNGSYPGEKDNDDPKGADFNERFDFVNYKVKKGTSFSLSLTYKL</sequence>
<dbReference type="STRING" id="550983.A4R26_05400"/>
<evidence type="ECO:0000256" key="3">
    <source>
        <dbReference type="ARBA" id="ARBA00023237"/>
    </source>
</evidence>
<dbReference type="PANTHER" id="PTHR40980:SF4">
    <property type="entry name" value="TONB-DEPENDENT RECEPTOR-LIKE BETA-BARREL DOMAIN-CONTAINING PROTEIN"/>
    <property type="match status" value="1"/>
</dbReference>
<dbReference type="GO" id="GO:0009279">
    <property type="term" value="C:cell outer membrane"/>
    <property type="evidence" value="ECO:0007669"/>
    <property type="project" value="UniProtKB-SubCell"/>
</dbReference>
<dbReference type="InterPro" id="IPR012910">
    <property type="entry name" value="Plug_dom"/>
</dbReference>
<reference evidence="8" key="1">
    <citation type="submission" date="2016-04" db="EMBL/GenBank/DDBJ databases">
        <authorList>
            <person name="Chen L."/>
            <person name="Zhuang W."/>
            <person name="Wang G."/>
        </authorList>
    </citation>
    <scope>NUCLEOTIDE SEQUENCE [LARGE SCALE GENOMIC DNA]</scope>
    <source>
        <strain evidence="8">208</strain>
    </source>
</reference>
<feature type="domain" description="TonB-dependent receptor-like beta-barrel" evidence="5">
    <location>
        <begin position="567"/>
        <end position="991"/>
    </location>
</feature>
<dbReference type="Proteomes" id="UP000192276">
    <property type="component" value="Unassembled WGS sequence"/>
</dbReference>
<dbReference type="AlphaFoldDB" id="A0A1V9FDZ9"/>
<evidence type="ECO:0000256" key="1">
    <source>
        <dbReference type="ARBA" id="ARBA00004442"/>
    </source>
</evidence>
<dbReference type="Pfam" id="PF13620">
    <property type="entry name" value="CarboxypepD_reg"/>
    <property type="match status" value="1"/>
</dbReference>
<evidence type="ECO:0000256" key="2">
    <source>
        <dbReference type="ARBA" id="ARBA00023136"/>
    </source>
</evidence>
<keyword evidence="4" id="KW-0798">TonB box</keyword>
<keyword evidence="2 4" id="KW-0472">Membrane</keyword>
<protein>
    <recommendedName>
        <fullName evidence="9">TonB-dependent receptor</fullName>
    </recommendedName>
</protein>
<evidence type="ECO:0008006" key="9">
    <source>
        <dbReference type="Google" id="ProtNLM"/>
    </source>
</evidence>
<feature type="domain" description="TonB-dependent receptor plug" evidence="6">
    <location>
        <begin position="224"/>
        <end position="319"/>
    </location>
</feature>
<dbReference type="InterPro" id="IPR000531">
    <property type="entry name" value="Beta-barrel_TonB"/>
</dbReference>
<comment type="subcellular location">
    <subcellularLocation>
        <location evidence="1 4">Cell outer membrane</location>
    </subcellularLocation>
</comment>
<dbReference type="InterPro" id="IPR036942">
    <property type="entry name" value="Beta-barrel_TonB_sf"/>
</dbReference>
<keyword evidence="3" id="KW-0998">Cell outer membrane</keyword>
<dbReference type="PANTHER" id="PTHR40980">
    <property type="entry name" value="PLUG DOMAIN-CONTAINING PROTEIN"/>
    <property type="match status" value="1"/>
</dbReference>
<dbReference type="InterPro" id="IPR037066">
    <property type="entry name" value="Plug_dom_sf"/>
</dbReference>
<accession>A0A1V9FDZ9</accession>
<proteinExistence type="inferred from homology"/>
<organism evidence="7 8">
    <name type="scientific">Niastella populi</name>
    <dbReference type="NCBI Taxonomy" id="550983"/>
    <lineage>
        <taxon>Bacteria</taxon>
        <taxon>Pseudomonadati</taxon>
        <taxon>Bacteroidota</taxon>
        <taxon>Chitinophagia</taxon>
        <taxon>Chitinophagales</taxon>
        <taxon>Chitinophagaceae</taxon>
        <taxon>Niastella</taxon>
    </lineage>
</organism>
<dbReference type="InterPro" id="IPR008969">
    <property type="entry name" value="CarboxyPept-like_regulatory"/>
</dbReference>
<gene>
    <name evidence="7" type="ORF">A4R26_05400</name>
</gene>
<dbReference type="SUPFAM" id="SSF56935">
    <property type="entry name" value="Porins"/>
    <property type="match status" value="1"/>
</dbReference>
<dbReference type="RefSeq" id="WP_081168836.1">
    <property type="nucleotide sequence ID" value="NZ_LWBP01000199.1"/>
</dbReference>
<comment type="similarity">
    <text evidence="4">Belongs to the TonB-dependent receptor family.</text>
</comment>
<evidence type="ECO:0000259" key="6">
    <source>
        <dbReference type="Pfam" id="PF07715"/>
    </source>
</evidence>